<accession>A0A6C0EQZ3</accession>
<feature type="compositionally biased region" description="Acidic residues" evidence="1">
    <location>
        <begin position="309"/>
        <end position="352"/>
    </location>
</feature>
<organism evidence="2">
    <name type="scientific">viral metagenome</name>
    <dbReference type="NCBI Taxonomy" id="1070528"/>
    <lineage>
        <taxon>unclassified sequences</taxon>
        <taxon>metagenomes</taxon>
        <taxon>organismal metagenomes</taxon>
    </lineage>
</organism>
<name>A0A6C0EQZ3_9ZZZZ</name>
<dbReference type="AlphaFoldDB" id="A0A6C0EQZ3"/>
<protein>
    <recommendedName>
        <fullName evidence="3">Protein kinase domain-containing protein</fullName>
    </recommendedName>
</protein>
<dbReference type="EMBL" id="MN738881">
    <property type="protein sequence ID" value="QHT29705.1"/>
    <property type="molecule type" value="Genomic_DNA"/>
</dbReference>
<dbReference type="PANTHER" id="PTHR24419">
    <property type="entry name" value="INTERLEUKIN-1 RECEPTOR-ASSOCIATED KINASE"/>
    <property type="match status" value="1"/>
</dbReference>
<evidence type="ECO:0000256" key="1">
    <source>
        <dbReference type="SAM" id="MobiDB-lite"/>
    </source>
</evidence>
<dbReference type="GO" id="GO:0035556">
    <property type="term" value="P:intracellular signal transduction"/>
    <property type="evidence" value="ECO:0007669"/>
    <property type="project" value="TreeGrafter"/>
</dbReference>
<dbReference type="GO" id="GO:0005634">
    <property type="term" value="C:nucleus"/>
    <property type="evidence" value="ECO:0007669"/>
    <property type="project" value="TreeGrafter"/>
</dbReference>
<evidence type="ECO:0000313" key="2">
    <source>
        <dbReference type="EMBL" id="QHT29705.1"/>
    </source>
</evidence>
<dbReference type="Gene3D" id="1.10.510.10">
    <property type="entry name" value="Transferase(Phosphotransferase) domain 1"/>
    <property type="match status" value="1"/>
</dbReference>
<proteinExistence type="predicted"/>
<evidence type="ECO:0008006" key="3">
    <source>
        <dbReference type="Google" id="ProtNLM"/>
    </source>
</evidence>
<dbReference type="GO" id="GO:0005737">
    <property type="term" value="C:cytoplasm"/>
    <property type="evidence" value="ECO:0007669"/>
    <property type="project" value="TreeGrafter"/>
</dbReference>
<dbReference type="PANTHER" id="PTHR24419:SF18">
    <property type="entry name" value="SERINE_THREONINE-PROTEIN KINASE HASPIN"/>
    <property type="match status" value="1"/>
</dbReference>
<sequence>MSKAGKEHRAAGAAGSPNDHAPTSPYALYYAKPTPIQLSDFASPEPADVPHHLGDSISQLQLYVPLYTTFFELNADNYNRIGLNHRYHAKTQHSVADSLQSHQECPQEVFIKFSPLLDPIKYMVGKYATNDPRLKNLPQWGSTRDDCHEKILNPANASYVDAFFCYLSSVVKNHHHFVHAMDYYGSYLGIQRRYKMNVEEDLTYLTNSPYFLANLGKLMVLENAPDNAVPFTNASSRAARTKLEISDQESPSLTLDSLDVVEVDIAPQEPPCTNRSEPSDSADLDLVYHKVSSESLATSDTESEHSEHEEDSDTDTEEYYQEGQDSTDDDQDQDEETEDDETEEEDEDEDQEAMVYIYDFPVQLIFLEKCEHTLDHLFVQGLSDDEAASALFQVVMTLLVYQKMFRFTHNDLHTNNIMYVSTPETHLTYRYQGVYWRVPTYGRIFKIIDYGRSIYKYQKRIFCSDSFDSDGDAATQYNCEPFFKASKPRLEPSPSFDLCRLGCSIYDFVFDDNDVVANEAMTKTELQRTIQRWCTDDQGRNVLYKKHGQERYPGFRLYKMIARTVKQHTPEAQLSDPWFQRYRIDEPPSPNEAAVMDVDTYPTYM</sequence>
<feature type="region of interest" description="Disordered" evidence="1">
    <location>
        <begin position="293"/>
        <end position="352"/>
    </location>
</feature>
<dbReference type="SUPFAM" id="SSF56112">
    <property type="entry name" value="Protein kinase-like (PK-like)"/>
    <property type="match status" value="1"/>
</dbReference>
<dbReference type="GO" id="GO:0000278">
    <property type="term" value="P:mitotic cell cycle"/>
    <property type="evidence" value="ECO:0007669"/>
    <property type="project" value="TreeGrafter"/>
</dbReference>
<reference evidence="2" key="1">
    <citation type="journal article" date="2020" name="Nature">
        <title>Giant virus diversity and host interactions through global metagenomics.</title>
        <authorList>
            <person name="Schulz F."/>
            <person name="Roux S."/>
            <person name="Paez-Espino D."/>
            <person name="Jungbluth S."/>
            <person name="Walsh D.A."/>
            <person name="Denef V.J."/>
            <person name="McMahon K.D."/>
            <person name="Konstantinidis K.T."/>
            <person name="Eloe-Fadrosh E.A."/>
            <person name="Kyrpides N.C."/>
            <person name="Woyke T."/>
        </authorList>
    </citation>
    <scope>NUCLEOTIDE SEQUENCE</scope>
    <source>
        <strain evidence="2">GVMAG-M-3300009068-24</strain>
    </source>
</reference>
<dbReference type="InterPro" id="IPR011009">
    <property type="entry name" value="Kinase-like_dom_sf"/>
</dbReference>
<dbReference type="GO" id="GO:0072354">
    <property type="term" value="F:histone H3T3 kinase activity"/>
    <property type="evidence" value="ECO:0007669"/>
    <property type="project" value="TreeGrafter"/>
</dbReference>